<dbReference type="SUPFAM" id="SSF53335">
    <property type="entry name" value="S-adenosyl-L-methionine-dependent methyltransferases"/>
    <property type="match status" value="1"/>
</dbReference>
<accession>A0A5M3MW67</accession>
<dbReference type="GO" id="GO:0008757">
    <property type="term" value="F:S-adenosylmethionine-dependent methyltransferase activity"/>
    <property type="evidence" value="ECO:0007669"/>
    <property type="project" value="InterPro"/>
</dbReference>
<dbReference type="EMBL" id="JH711576">
    <property type="protein sequence ID" value="EIW83399.1"/>
    <property type="molecule type" value="Genomic_DNA"/>
</dbReference>
<name>A0A5M3MW67_CONPW</name>
<evidence type="ECO:0000259" key="2">
    <source>
        <dbReference type="Pfam" id="PF08241"/>
    </source>
</evidence>
<organism evidence="3 4">
    <name type="scientific">Coniophora puteana (strain RWD-64-598)</name>
    <name type="common">Brown rot fungus</name>
    <dbReference type="NCBI Taxonomy" id="741705"/>
    <lineage>
        <taxon>Eukaryota</taxon>
        <taxon>Fungi</taxon>
        <taxon>Dikarya</taxon>
        <taxon>Basidiomycota</taxon>
        <taxon>Agaricomycotina</taxon>
        <taxon>Agaricomycetes</taxon>
        <taxon>Agaricomycetidae</taxon>
        <taxon>Boletales</taxon>
        <taxon>Coniophorineae</taxon>
        <taxon>Coniophoraceae</taxon>
        <taxon>Coniophora</taxon>
    </lineage>
</organism>
<feature type="compositionally biased region" description="Polar residues" evidence="1">
    <location>
        <begin position="1"/>
        <end position="12"/>
    </location>
</feature>
<dbReference type="GeneID" id="19198346"/>
<dbReference type="KEGG" id="cput:CONPUDRAFT_102172"/>
<comment type="caution">
    <text evidence="3">The sequence shown here is derived from an EMBL/GenBank/DDBJ whole genome shotgun (WGS) entry which is preliminary data.</text>
</comment>
<dbReference type="RefSeq" id="XP_007767174.1">
    <property type="nucleotide sequence ID" value="XM_007768984.1"/>
</dbReference>
<dbReference type="CDD" id="cd02440">
    <property type="entry name" value="AdoMet_MTases"/>
    <property type="match status" value="1"/>
</dbReference>
<sequence>MADQANSATPPSRANAPMYADSDAKATELKTLVENGYNTIAEKYNTWSSPRPTTTRMAYIDKLLGLLLPSDQPSPSSKPKLLELGCGAGIPCAKKFVDAGLDYTGADISDGLLDLARKQVPGATFVHSDMMALDFAPGSLDAVVAFYSLFHLPAEEQGLMITKIHGWLKAGGYLLFNTGGRAETRQVDNWMGAPMFSTHLGYEGNRKMMQESGKGFKIIDDEEALEQVARLETFPKEPFHWIFAQKE</sequence>
<dbReference type="Proteomes" id="UP000053558">
    <property type="component" value="Unassembled WGS sequence"/>
</dbReference>
<evidence type="ECO:0000256" key="1">
    <source>
        <dbReference type="SAM" id="MobiDB-lite"/>
    </source>
</evidence>
<dbReference type="PANTHER" id="PTHR43861:SF1">
    <property type="entry name" value="TRANS-ACONITATE 2-METHYLTRANSFERASE"/>
    <property type="match status" value="1"/>
</dbReference>
<dbReference type="PANTHER" id="PTHR43861">
    <property type="entry name" value="TRANS-ACONITATE 2-METHYLTRANSFERASE-RELATED"/>
    <property type="match status" value="1"/>
</dbReference>
<reference evidence="4" key="1">
    <citation type="journal article" date="2012" name="Science">
        <title>The Paleozoic origin of enzymatic lignin decomposition reconstructed from 31 fungal genomes.</title>
        <authorList>
            <person name="Floudas D."/>
            <person name="Binder M."/>
            <person name="Riley R."/>
            <person name="Barry K."/>
            <person name="Blanchette R.A."/>
            <person name="Henrissat B."/>
            <person name="Martinez A.T."/>
            <person name="Otillar R."/>
            <person name="Spatafora J.W."/>
            <person name="Yadav J.S."/>
            <person name="Aerts A."/>
            <person name="Benoit I."/>
            <person name="Boyd A."/>
            <person name="Carlson A."/>
            <person name="Copeland A."/>
            <person name="Coutinho P.M."/>
            <person name="de Vries R.P."/>
            <person name="Ferreira P."/>
            <person name="Findley K."/>
            <person name="Foster B."/>
            <person name="Gaskell J."/>
            <person name="Glotzer D."/>
            <person name="Gorecki P."/>
            <person name="Heitman J."/>
            <person name="Hesse C."/>
            <person name="Hori C."/>
            <person name="Igarashi K."/>
            <person name="Jurgens J.A."/>
            <person name="Kallen N."/>
            <person name="Kersten P."/>
            <person name="Kohler A."/>
            <person name="Kuees U."/>
            <person name="Kumar T.K.A."/>
            <person name="Kuo A."/>
            <person name="LaButti K."/>
            <person name="Larrondo L.F."/>
            <person name="Lindquist E."/>
            <person name="Ling A."/>
            <person name="Lombard V."/>
            <person name="Lucas S."/>
            <person name="Lundell T."/>
            <person name="Martin R."/>
            <person name="McLaughlin D.J."/>
            <person name="Morgenstern I."/>
            <person name="Morin E."/>
            <person name="Murat C."/>
            <person name="Nagy L.G."/>
            <person name="Nolan M."/>
            <person name="Ohm R.A."/>
            <person name="Patyshakuliyeva A."/>
            <person name="Rokas A."/>
            <person name="Ruiz-Duenas F.J."/>
            <person name="Sabat G."/>
            <person name="Salamov A."/>
            <person name="Samejima M."/>
            <person name="Schmutz J."/>
            <person name="Slot J.C."/>
            <person name="St John F."/>
            <person name="Stenlid J."/>
            <person name="Sun H."/>
            <person name="Sun S."/>
            <person name="Syed K."/>
            <person name="Tsang A."/>
            <person name="Wiebenga A."/>
            <person name="Young D."/>
            <person name="Pisabarro A."/>
            <person name="Eastwood D.C."/>
            <person name="Martin F."/>
            <person name="Cullen D."/>
            <person name="Grigoriev I.V."/>
            <person name="Hibbett D.S."/>
        </authorList>
    </citation>
    <scope>NUCLEOTIDE SEQUENCE [LARGE SCALE GENOMIC DNA]</scope>
    <source>
        <strain evidence="4">RWD-64-598 SS2</strain>
    </source>
</reference>
<dbReference type="OMA" id="IAPEYNA"/>
<feature type="domain" description="Methyltransferase type 11" evidence="2">
    <location>
        <begin position="82"/>
        <end position="176"/>
    </location>
</feature>
<feature type="region of interest" description="Disordered" evidence="1">
    <location>
        <begin position="1"/>
        <end position="21"/>
    </location>
</feature>
<dbReference type="InterPro" id="IPR029063">
    <property type="entry name" value="SAM-dependent_MTases_sf"/>
</dbReference>
<keyword evidence="3" id="KW-0489">Methyltransferase</keyword>
<proteinExistence type="predicted"/>
<keyword evidence="3" id="KW-0808">Transferase</keyword>
<gene>
    <name evidence="3" type="ORF">CONPUDRAFT_102172</name>
</gene>
<dbReference type="InterPro" id="IPR013216">
    <property type="entry name" value="Methyltransf_11"/>
</dbReference>
<protein>
    <submittedName>
        <fullName evidence="3">S-adenosyl-L-methionine-dependent methyltransferase</fullName>
    </submittedName>
</protein>
<evidence type="ECO:0000313" key="3">
    <source>
        <dbReference type="EMBL" id="EIW83399.1"/>
    </source>
</evidence>
<dbReference type="AlphaFoldDB" id="A0A5M3MW67"/>
<dbReference type="Gene3D" id="3.40.50.150">
    <property type="entry name" value="Vaccinia Virus protein VP39"/>
    <property type="match status" value="1"/>
</dbReference>
<dbReference type="OrthoDB" id="540004at2759"/>
<keyword evidence="4" id="KW-1185">Reference proteome</keyword>
<dbReference type="Pfam" id="PF08241">
    <property type="entry name" value="Methyltransf_11"/>
    <property type="match status" value="1"/>
</dbReference>
<dbReference type="GO" id="GO:0032259">
    <property type="term" value="P:methylation"/>
    <property type="evidence" value="ECO:0007669"/>
    <property type="project" value="UniProtKB-KW"/>
</dbReference>
<evidence type="ECO:0000313" key="4">
    <source>
        <dbReference type="Proteomes" id="UP000053558"/>
    </source>
</evidence>